<dbReference type="EMBL" id="JAGEUA010000009">
    <property type="protein sequence ID" value="KAL0966942.1"/>
    <property type="molecule type" value="Genomic_DNA"/>
</dbReference>
<dbReference type="Proteomes" id="UP001557470">
    <property type="component" value="Unassembled WGS sequence"/>
</dbReference>
<feature type="region of interest" description="Disordered" evidence="6">
    <location>
        <begin position="315"/>
        <end position="344"/>
    </location>
</feature>
<organism evidence="7 8">
    <name type="scientific">Umbra pygmaea</name>
    <name type="common">Eastern mudminnow</name>
    <dbReference type="NCBI Taxonomy" id="75934"/>
    <lineage>
        <taxon>Eukaryota</taxon>
        <taxon>Metazoa</taxon>
        <taxon>Chordata</taxon>
        <taxon>Craniata</taxon>
        <taxon>Vertebrata</taxon>
        <taxon>Euteleostomi</taxon>
        <taxon>Actinopterygii</taxon>
        <taxon>Neopterygii</taxon>
        <taxon>Teleostei</taxon>
        <taxon>Protacanthopterygii</taxon>
        <taxon>Esociformes</taxon>
        <taxon>Umbridae</taxon>
        <taxon>Umbra</taxon>
    </lineage>
</organism>
<evidence type="ECO:0000256" key="2">
    <source>
        <dbReference type="ARBA" id="ARBA00005308"/>
    </source>
</evidence>
<evidence type="ECO:0000313" key="7">
    <source>
        <dbReference type="EMBL" id="KAL0966942.1"/>
    </source>
</evidence>
<dbReference type="GO" id="GO:0016020">
    <property type="term" value="C:membrane"/>
    <property type="evidence" value="ECO:0007669"/>
    <property type="project" value="UniProtKB-SubCell"/>
</dbReference>
<protein>
    <submittedName>
        <fullName evidence="7">Uncharacterized protein</fullName>
    </submittedName>
</protein>
<feature type="compositionally biased region" description="Polar residues" evidence="6">
    <location>
        <begin position="1"/>
        <end position="14"/>
    </location>
</feature>
<dbReference type="PANTHER" id="PTHR31815:SF2">
    <property type="entry name" value="TRANSMEMBRANE PROTEIN 200C"/>
    <property type="match status" value="1"/>
</dbReference>
<comment type="similarity">
    <text evidence="2">Belongs to the TMEM200 family.</text>
</comment>
<keyword evidence="4" id="KW-1133">Transmembrane helix</keyword>
<feature type="region of interest" description="Disordered" evidence="6">
    <location>
        <begin position="1"/>
        <end position="35"/>
    </location>
</feature>
<comment type="caution">
    <text evidence="7">The sequence shown here is derived from an EMBL/GenBank/DDBJ whole genome shotgun (WGS) entry which is preliminary data.</text>
</comment>
<evidence type="ECO:0000256" key="1">
    <source>
        <dbReference type="ARBA" id="ARBA00004141"/>
    </source>
</evidence>
<keyword evidence="5" id="KW-0472">Membrane</keyword>
<dbReference type="AlphaFoldDB" id="A0ABD0WRN5"/>
<accession>A0ABD0WRN5</accession>
<dbReference type="InterPro" id="IPR018787">
    <property type="entry name" value="DUF2371_TMEM200"/>
</dbReference>
<name>A0ABD0WRN5_UMBPY</name>
<feature type="region of interest" description="Disordered" evidence="6">
    <location>
        <begin position="183"/>
        <end position="202"/>
    </location>
</feature>
<evidence type="ECO:0000256" key="3">
    <source>
        <dbReference type="ARBA" id="ARBA00022692"/>
    </source>
</evidence>
<comment type="subcellular location">
    <subcellularLocation>
        <location evidence="1">Membrane</location>
        <topology evidence="1">Multi-pass membrane protein</topology>
    </subcellularLocation>
</comment>
<sequence>MLGQGSQPSSTPSVHQGEPQARRPSMAGRQQSWSRVNQTFTDTVYSIYKDQKRRCSELPYPRQCEGTASIVSSSVNAFTLPVIKLNNCEVKDGGVQEGGGQHLHGEESDGCSDDEIIKVQDFSENAMGEEGVRGFAPYSTTRQTSRRSLLNPLKAQSQGYNTHEKALLRGAPRDVSGMRSALLTTQEDESPTTSEPPRDVSGMTLTLLTAQDYKSPSTSKPPRAVQEESLSPLFPVSPVSRETIGAGSRLSLNSLSSQGGGDQPQLARRCSLTVAACRQGDRTRRFSCPRLERSNSKAYIKLEVVAGEPFKAPDVASSCVPDSQTQKKRGINDSGEEAITWRCS</sequence>
<gene>
    <name evidence="7" type="ORF">UPYG_G00302540</name>
</gene>
<evidence type="ECO:0000313" key="8">
    <source>
        <dbReference type="Proteomes" id="UP001557470"/>
    </source>
</evidence>
<evidence type="ECO:0000256" key="4">
    <source>
        <dbReference type="ARBA" id="ARBA00022989"/>
    </source>
</evidence>
<keyword evidence="3" id="KW-0812">Transmembrane</keyword>
<evidence type="ECO:0000256" key="5">
    <source>
        <dbReference type="ARBA" id="ARBA00023136"/>
    </source>
</evidence>
<evidence type="ECO:0000256" key="6">
    <source>
        <dbReference type="SAM" id="MobiDB-lite"/>
    </source>
</evidence>
<keyword evidence="8" id="KW-1185">Reference proteome</keyword>
<reference evidence="7 8" key="1">
    <citation type="submission" date="2024-06" db="EMBL/GenBank/DDBJ databases">
        <authorList>
            <person name="Pan Q."/>
            <person name="Wen M."/>
            <person name="Jouanno E."/>
            <person name="Zahm M."/>
            <person name="Klopp C."/>
            <person name="Cabau C."/>
            <person name="Louis A."/>
            <person name="Berthelot C."/>
            <person name="Parey E."/>
            <person name="Roest Crollius H."/>
            <person name="Montfort J."/>
            <person name="Robinson-Rechavi M."/>
            <person name="Bouchez O."/>
            <person name="Lampietro C."/>
            <person name="Lopez Roques C."/>
            <person name="Donnadieu C."/>
            <person name="Postlethwait J."/>
            <person name="Bobe J."/>
            <person name="Verreycken H."/>
            <person name="Guiguen Y."/>
        </authorList>
    </citation>
    <scope>NUCLEOTIDE SEQUENCE [LARGE SCALE GENOMIC DNA]</scope>
    <source>
        <strain evidence="7">Up_M1</strain>
        <tissue evidence="7">Testis</tissue>
    </source>
</reference>
<dbReference type="PANTHER" id="PTHR31815">
    <property type="entry name" value="AGAP005329-PA"/>
    <property type="match status" value="1"/>
</dbReference>
<proteinExistence type="inferred from homology"/>